<reference evidence="1" key="1">
    <citation type="journal article" date="2015" name="Genome Biol. Evol.">
        <title>Organellar Genomes of White Spruce (Picea glauca): Assembly and Annotation.</title>
        <authorList>
            <person name="Jackman S.D."/>
            <person name="Warren R.L."/>
            <person name="Gibb E.A."/>
            <person name="Vandervalk B.P."/>
            <person name="Mohamadi H."/>
            <person name="Chu J."/>
            <person name="Raymond A."/>
            <person name="Pleasance S."/>
            <person name="Coope R."/>
            <person name="Wildung M.R."/>
            <person name="Ritland C.E."/>
            <person name="Bousquet J."/>
            <person name="Jones S.J."/>
            <person name="Bohlmann J."/>
            <person name="Birol I."/>
        </authorList>
    </citation>
    <scope>NUCLEOTIDE SEQUENCE [LARGE SCALE GENOMIC DNA]</scope>
    <source>
        <tissue evidence="1">Flushing bud</tissue>
    </source>
</reference>
<gene>
    <name evidence="1" type="ORF">ABT39_MTgene6330</name>
</gene>
<dbReference type="EMBL" id="LKAM01000009">
    <property type="protein sequence ID" value="KUM46875.1"/>
    <property type="molecule type" value="Genomic_DNA"/>
</dbReference>
<name>A0A101LWZ7_PICGL</name>
<proteinExistence type="predicted"/>
<keyword evidence="1" id="KW-0496">Mitochondrion</keyword>
<protein>
    <submittedName>
        <fullName evidence="1">Uncharacterized protein</fullName>
    </submittedName>
</protein>
<organism evidence="1">
    <name type="scientific">Picea glauca</name>
    <name type="common">White spruce</name>
    <name type="synonym">Pinus glauca</name>
    <dbReference type="NCBI Taxonomy" id="3330"/>
    <lineage>
        <taxon>Eukaryota</taxon>
        <taxon>Viridiplantae</taxon>
        <taxon>Streptophyta</taxon>
        <taxon>Embryophyta</taxon>
        <taxon>Tracheophyta</taxon>
        <taxon>Spermatophyta</taxon>
        <taxon>Pinopsida</taxon>
        <taxon>Pinidae</taxon>
        <taxon>Conifers I</taxon>
        <taxon>Pinales</taxon>
        <taxon>Pinaceae</taxon>
        <taxon>Picea</taxon>
    </lineage>
</organism>
<accession>A0A101LWZ7</accession>
<sequence length="48" mass="5406">MPTLISLLGQGGTLDEVLLRLNQLELDRLKLVIILREKLQLLPSIPMP</sequence>
<dbReference type="AlphaFoldDB" id="A0A101LWZ7"/>
<evidence type="ECO:0000313" key="1">
    <source>
        <dbReference type="EMBL" id="KUM46875.1"/>
    </source>
</evidence>
<geneLocation type="mitochondrion" evidence="1"/>
<comment type="caution">
    <text evidence="1">The sequence shown here is derived from an EMBL/GenBank/DDBJ whole genome shotgun (WGS) entry which is preliminary data.</text>
</comment>